<reference evidence="1 2" key="1">
    <citation type="submission" date="2016-10" db="EMBL/GenBank/DDBJ databases">
        <authorList>
            <person name="de Groot N.N."/>
        </authorList>
    </citation>
    <scope>NUCLEOTIDE SEQUENCE [LARGE SCALE GENOMIC DNA]</scope>
    <source>
        <strain evidence="1 2">DSM 20678</strain>
    </source>
</reference>
<evidence type="ECO:0000313" key="2">
    <source>
        <dbReference type="Proteomes" id="UP000198577"/>
    </source>
</evidence>
<dbReference type="RefSeq" id="WP_025746771.1">
    <property type="nucleotide sequence ID" value="NZ_FOXR01000014.1"/>
</dbReference>
<protein>
    <submittedName>
        <fullName evidence="1">Uncharacterized protein</fullName>
    </submittedName>
</protein>
<dbReference type="EMBL" id="FOXR01000014">
    <property type="protein sequence ID" value="SFQ14389.1"/>
    <property type="molecule type" value="Genomic_DNA"/>
</dbReference>
<dbReference type="Proteomes" id="UP000198577">
    <property type="component" value="Unassembled WGS sequence"/>
</dbReference>
<dbReference type="AlphaFoldDB" id="A0A1I5W3U6"/>
<organism evidence="1 2">
    <name type="scientific">Caldicoprobacter faecalis</name>
    <dbReference type="NCBI Taxonomy" id="937334"/>
    <lineage>
        <taxon>Bacteria</taxon>
        <taxon>Bacillati</taxon>
        <taxon>Bacillota</taxon>
        <taxon>Clostridia</taxon>
        <taxon>Caldicoprobacterales</taxon>
        <taxon>Caldicoprobacteraceae</taxon>
        <taxon>Caldicoprobacter</taxon>
    </lineage>
</organism>
<evidence type="ECO:0000313" key="1">
    <source>
        <dbReference type="EMBL" id="SFQ14389.1"/>
    </source>
</evidence>
<accession>A0A1I5W3U6</accession>
<gene>
    <name evidence="1" type="ORF">SAMN05444406_1142</name>
</gene>
<name>A0A1I5W3U6_9FIRM</name>
<proteinExistence type="predicted"/>
<keyword evidence="2" id="KW-1185">Reference proteome</keyword>
<sequence length="205" mass="23936">MIDREVELIIKYSYPKLAMEEYFEARSLIFNNLAEADIKVLKEEKKNALNKVINKISKRIIGTRQVIDGSLKEDRVMPEEIQDIITRIKVTNQVEGQSIQDGFFINIPVKGYYCLLVQKQRLAVFEMYVNMDETTFIKVNRKLALYSEEDYSIALKKPDNSEGIAIVDRESATGIKGERLTLVTYFNRDYYYIDTLEKYGIKLLY</sequence>